<evidence type="ECO:0000256" key="1">
    <source>
        <dbReference type="SAM" id="SignalP"/>
    </source>
</evidence>
<organism evidence="2 3">
    <name type="scientific">Prunus dulcis</name>
    <name type="common">Almond</name>
    <name type="synonym">Amygdalus dulcis</name>
    <dbReference type="NCBI Taxonomy" id="3755"/>
    <lineage>
        <taxon>Eukaryota</taxon>
        <taxon>Viridiplantae</taxon>
        <taxon>Streptophyta</taxon>
        <taxon>Embryophyta</taxon>
        <taxon>Tracheophyta</taxon>
        <taxon>Spermatophyta</taxon>
        <taxon>Magnoliopsida</taxon>
        <taxon>eudicotyledons</taxon>
        <taxon>Gunneridae</taxon>
        <taxon>Pentapetalae</taxon>
        <taxon>rosids</taxon>
        <taxon>fabids</taxon>
        <taxon>Rosales</taxon>
        <taxon>Rosaceae</taxon>
        <taxon>Amygdaloideae</taxon>
        <taxon>Amygdaleae</taxon>
        <taxon>Prunus</taxon>
    </lineage>
</organism>
<name>A0AAD4WHN8_PRUDU</name>
<proteinExistence type="predicted"/>
<sequence>MLLMSIMLLFMQQLLYLYSVFHDDILTVFETGWTFSSFSVVSPLDANVVQPNGVDCGIFVTCKIMVNCGMNSTTLMYSGCDLLLSCCKMKKNQLRDVISEALKVMKNAYDFTAKGKKIGNVEV</sequence>
<protein>
    <recommendedName>
        <fullName evidence="4">Ubiquitin-like protease family profile domain-containing protein</fullName>
    </recommendedName>
</protein>
<evidence type="ECO:0008006" key="4">
    <source>
        <dbReference type="Google" id="ProtNLM"/>
    </source>
</evidence>
<dbReference type="EMBL" id="JAJFAZ020000002">
    <property type="protein sequence ID" value="KAI5343715.1"/>
    <property type="molecule type" value="Genomic_DNA"/>
</dbReference>
<dbReference type="Proteomes" id="UP001054821">
    <property type="component" value="Chromosome 2"/>
</dbReference>
<feature type="signal peptide" evidence="1">
    <location>
        <begin position="1"/>
        <end position="19"/>
    </location>
</feature>
<evidence type="ECO:0000313" key="2">
    <source>
        <dbReference type="EMBL" id="KAI5343715.1"/>
    </source>
</evidence>
<accession>A0AAD4WHN8</accession>
<dbReference type="AlphaFoldDB" id="A0AAD4WHN8"/>
<keyword evidence="1" id="KW-0732">Signal</keyword>
<evidence type="ECO:0000313" key="3">
    <source>
        <dbReference type="Proteomes" id="UP001054821"/>
    </source>
</evidence>
<comment type="caution">
    <text evidence="2">The sequence shown here is derived from an EMBL/GenBank/DDBJ whole genome shotgun (WGS) entry which is preliminary data.</text>
</comment>
<feature type="chain" id="PRO_5041960900" description="Ubiquitin-like protease family profile domain-containing protein" evidence="1">
    <location>
        <begin position="20"/>
        <end position="123"/>
    </location>
</feature>
<keyword evidence="3" id="KW-1185">Reference proteome</keyword>
<reference evidence="2 3" key="1">
    <citation type="journal article" date="2022" name="G3 (Bethesda)">
        <title>Whole-genome sequence and methylome profiling of the almond [Prunus dulcis (Mill.) D.A. Webb] cultivar 'Nonpareil'.</title>
        <authorList>
            <person name="D'Amico-Willman K.M."/>
            <person name="Ouma W.Z."/>
            <person name="Meulia T."/>
            <person name="Sideli G.M."/>
            <person name="Gradziel T.M."/>
            <person name="Fresnedo-Ramirez J."/>
        </authorList>
    </citation>
    <scope>NUCLEOTIDE SEQUENCE [LARGE SCALE GENOMIC DNA]</scope>
    <source>
        <strain evidence="2">Clone GOH B32 T37-40</strain>
    </source>
</reference>
<gene>
    <name evidence="2" type="ORF">L3X38_011591</name>
</gene>